<dbReference type="InterPro" id="IPR018846">
    <property type="entry name" value="Beta-prop_RSE1/DDB1/CPSF1_1st"/>
</dbReference>
<comment type="subcellular location">
    <subcellularLocation>
        <location evidence="1">Nucleus</location>
    </subcellularLocation>
</comment>
<evidence type="ECO:0000259" key="4">
    <source>
        <dbReference type="Pfam" id="PF10433"/>
    </source>
</evidence>
<dbReference type="InterPro" id="IPR004871">
    <property type="entry name" value="RSE1/DDB1/CPSF1_C"/>
</dbReference>
<organism evidence="5 6">
    <name type="scientific">Ampelomyces quisqualis</name>
    <name type="common">Powdery mildew agent</name>
    <dbReference type="NCBI Taxonomy" id="50730"/>
    <lineage>
        <taxon>Eukaryota</taxon>
        <taxon>Fungi</taxon>
        <taxon>Dikarya</taxon>
        <taxon>Ascomycota</taxon>
        <taxon>Pezizomycotina</taxon>
        <taxon>Dothideomycetes</taxon>
        <taxon>Pleosporomycetidae</taxon>
        <taxon>Pleosporales</taxon>
        <taxon>Pleosporineae</taxon>
        <taxon>Phaeosphaeriaceae</taxon>
        <taxon>Ampelomyces</taxon>
    </lineage>
</organism>
<gene>
    <name evidence="5" type="ORF">BDU57DRAFT_521393</name>
</gene>
<dbReference type="PANTHER" id="PTHR10644">
    <property type="entry name" value="DNA REPAIR/RNA PROCESSING CPSF FAMILY"/>
    <property type="match status" value="1"/>
</dbReference>
<dbReference type="GO" id="GO:0005634">
    <property type="term" value="C:nucleus"/>
    <property type="evidence" value="ECO:0007669"/>
    <property type="project" value="UniProtKB-SubCell"/>
</dbReference>
<reference evidence="5" key="1">
    <citation type="journal article" date="2020" name="Stud. Mycol.">
        <title>101 Dothideomycetes genomes: a test case for predicting lifestyles and emergence of pathogens.</title>
        <authorList>
            <person name="Haridas S."/>
            <person name="Albert R."/>
            <person name="Binder M."/>
            <person name="Bloem J."/>
            <person name="Labutti K."/>
            <person name="Salamov A."/>
            <person name="Andreopoulos B."/>
            <person name="Baker S."/>
            <person name="Barry K."/>
            <person name="Bills G."/>
            <person name="Bluhm B."/>
            <person name="Cannon C."/>
            <person name="Castanera R."/>
            <person name="Culley D."/>
            <person name="Daum C."/>
            <person name="Ezra D."/>
            <person name="Gonzalez J."/>
            <person name="Henrissat B."/>
            <person name="Kuo A."/>
            <person name="Liang C."/>
            <person name="Lipzen A."/>
            <person name="Lutzoni F."/>
            <person name="Magnuson J."/>
            <person name="Mondo S."/>
            <person name="Nolan M."/>
            <person name="Ohm R."/>
            <person name="Pangilinan J."/>
            <person name="Park H.-J."/>
            <person name="Ramirez L."/>
            <person name="Alfaro M."/>
            <person name="Sun H."/>
            <person name="Tritt A."/>
            <person name="Yoshinaga Y."/>
            <person name="Zwiers L.-H."/>
            <person name="Turgeon B."/>
            <person name="Goodwin S."/>
            <person name="Spatafora J."/>
            <person name="Crous P."/>
            <person name="Grigoriev I."/>
        </authorList>
    </citation>
    <scope>NUCLEOTIDE SEQUENCE</scope>
    <source>
        <strain evidence="5">HMLAC05119</strain>
    </source>
</reference>
<dbReference type="Pfam" id="PF10433">
    <property type="entry name" value="Beta-prop_RSE1_1st"/>
    <property type="match status" value="1"/>
</dbReference>
<feature type="domain" description="RSE1/DDB1/CPSF1 C-terminal" evidence="3">
    <location>
        <begin position="1006"/>
        <end position="1296"/>
    </location>
</feature>
<dbReference type="Gene3D" id="2.130.10.10">
    <property type="entry name" value="YVTN repeat-like/Quinoprotein amine dehydrogenase"/>
    <property type="match status" value="3"/>
</dbReference>
<dbReference type="Pfam" id="PF03178">
    <property type="entry name" value="CPSF_A"/>
    <property type="match status" value="1"/>
</dbReference>
<keyword evidence="6" id="KW-1185">Reference proteome</keyword>
<dbReference type="GO" id="GO:0003676">
    <property type="term" value="F:nucleic acid binding"/>
    <property type="evidence" value="ECO:0007669"/>
    <property type="project" value="InterPro"/>
</dbReference>
<dbReference type="InterPro" id="IPR050358">
    <property type="entry name" value="RSE1/DDB1/CFT1"/>
</dbReference>
<evidence type="ECO:0000313" key="6">
    <source>
        <dbReference type="Proteomes" id="UP000800096"/>
    </source>
</evidence>
<dbReference type="InterPro" id="IPR015943">
    <property type="entry name" value="WD40/YVTN_repeat-like_dom_sf"/>
</dbReference>
<keyword evidence="2" id="KW-0539">Nucleus</keyword>
<evidence type="ECO:0000259" key="3">
    <source>
        <dbReference type="Pfam" id="PF03178"/>
    </source>
</evidence>
<dbReference type="OrthoDB" id="20774at2759"/>
<feature type="domain" description="RSE1/DDB1/CPSF1 first beta-propeller" evidence="4">
    <location>
        <begin position="66"/>
        <end position="463"/>
    </location>
</feature>
<dbReference type="EMBL" id="ML979139">
    <property type="protein sequence ID" value="KAF1912830.1"/>
    <property type="molecule type" value="Genomic_DNA"/>
</dbReference>
<evidence type="ECO:0000313" key="5">
    <source>
        <dbReference type="EMBL" id="KAF1912830.1"/>
    </source>
</evidence>
<accession>A0A6A5QD93</accession>
<sequence length="1413" mass="157150">MNHQVQTSLLVDNEWVTRTVDAYQFMAQGRQSDAQVPEPVTKAPSHVPEYGILSRTAFVSPLFKSIRPANIRHKDHNDVVFVGQDTLQLHEIQDYARLRHVATKSDFKGCILAARVFGDPREIPVSVASPVPKKPALHRGRRSMTGDEEQLLPPEVIVLTLTSRTLMFLWARHTQTGAVSFSQRTIRLPAGASRFDRFGAFLAIDSARRAMAVAAQEGRFILYKTKSMQTWRRELRQGRDTTPIEDERIIAVQGRIMHMEFLSSRNAQDEFHVVLLFVIAFQGMTKMTCFDWDCREDLSTAAVRTERVAVNFYDHNPSLVIPLGHTSDVLLVLDTHIATYKDVLSGDPKRRVAKIDDTFLPSLRPGDSKRRPRWVEWDKAPRNPDYPKEAFYVAREDGQIMCFESTSFGPVEISHAGNWPYRIDTAFACLTVDNSESTQSFPDVIIAGGAGNDGCLYRFGPWPTEYPHAQTYTGVFEPVYLDSISNWTPLTDLSVARLSGHSSLDERDRYSLLVANGASPQGEITELRHGLKSIIDHSFGGMNGCMGIWIIDYGRETLEIEGKATRQYYATFAVTIPPETLILRITRNQGEFRGDSTGAWENGVWKVDEILHGDELADVGVLRGETMTACCWSENFSVQVSRDDLRILHRPSLIQSDSTAYANPLLLAASRPGFPFIAISFREAGKTYLEMTRISSDGKIMSASCNTKMQLDHDPTCLELFKVNGTNCIFVSTFSSTIHLLKVNEDGTLESIVEDSLAGAALGGAHMVIESAVLLTAGATPALVCSTRSGHLLISPLFTHGADTTNFAWRAVKLGTTSARLNASTTDPSVAFASCGPDFCRVRCSAIQPPVLDIDSVWFTHRKRPGYFQSSVTAMCQLPFDVDATATVRNLGGFMFAVAGDEFLCSQLDADISRPACDASPISQDDRGAVPRKLFTGAKPTNVTYLKAIRKIVVTTMEAREERAPPNGYRVLHSAIKLLDTYDNKTLEDAEVKQEEASRHARRLVAAEYELRHGERVYSVAEWAFTDHRNRKFTLIIVGTGVPGSTGKGTGRRLIFNVGKNESHAKLHLLRESTFDQPVYCTAVFSNASTVSAIGKTLTLDVFDSEAGVLRKHATIELPSPGTHITIRAPYIYVSTLQHSHYCFLVVEDMGKTEFKRIFTDSRERSCSTHLVLGIDTPNFSPPQQDTLVLVNDKNTASITALFHAPQRTHKNAAHTLFEAHLPRTVIRLQQGDIRPPWRRPIAGSPTGIINDEIIGACSDGTMYTFSILSEPARHMLRLVQNLITEKDKRNPEMQHTPISSRRTGNAITDILMHGAEGNQDERIRALDVDPRQKERGQAGARFKHIDGDLVGRWLVEDGDVMQLVSEGTESNVGSLFGEFAVEMWGLDGTGGDEELVVQRVREWLREVFMAVL</sequence>
<evidence type="ECO:0000256" key="2">
    <source>
        <dbReference type="ARBA" id="ARBA00023242"/>
    </source>
</evidence>
<protein>
    <submittedName>
        <fullName evidence="5">Mono-functional DNA-alkylating methyl methanesulfonate N-term-domain-containing protein</fullName>
    </submittedName>
</protein>
<evidence type="ECO:0000256" key="1">
    <source>
        <dbReference type="ARBA" id="ARBA00004123"/>
    </source>
</evidence>
<proteinExistence type="predicted"/>
<dbReference type="Proteomes" id="UP000800096">
    <property type="component" value="Unassembled WGS sequence"/>
</dbReference>
<name>A0A6A5QD93_AMPQU</name>